<sequence length="258" mass="30171">MKVPMVPGFGELTSEKVMTGVEQVIYRHSTVDYTKSEKATREQAKVYLSENVCVSLLRVIKMIQMVYIFEKNIDRWEPVREPHPFDKAFLDPSTQYPATHAHRRGLFNTIDDLLVMDTVITLIKKLLEYNLITRDHYRSLPYKTLSLSQIEEDDICPICHMEFGDGDQKCNNPIELRCAGKRRGHKFGFECIKEWRTSILRTDGHTYVSCPTCRRRVKGGRTIDWPWEQQQIQVKHPETPAWVELLIPDVLRNMEESD</sequence>
<accession>S3DC73</accession>
<dbReference type="HOGENOM" id="CLU_1077886_0_0_1"/>
<dbReference type="GeneID" id="19459824"/>
<dbReference type="AlphaFoldDB" id="S3DC73"/>
<dbReference type="SUPFAM" id="SSF57850">
    <property type="entry name" value="RING/U-box"/>
    <property type="match status" value="1"/>
</dbReference>
<reference evidence="1 2" key="1">
    <citation type="journal article" date="2013" name="BMC Genomics">
        <title>Genomics-driven discovery of the pneumocandin biosynthetic gene cluster in the fungus Glarea lozoyensis.</title>
        <authorList>
            <person name="Chen L."/>
            <person name="Yue Q."/>
            <person name="Zhang X."/>
            <person name="Xiang M."/>
            <person name="Wang C."/>
            <person name="Li S."/>
            <person name="Che Y."/>
            <person name="Ortiz-Lopez F.J."/>
            <person name="Bills G.F."/>
            <person name="Liu X."/>
            <person name="An Z."/>
        </authorList>
    </citation>
    <scope>NUCLEOTIDE SEQUENCE [LARGE SCALE GENOMIC DNA]</scope>
    <source>
        <strain evidence="2">ATCC 20868 / MF5171</strain>
    </source>
</reference>
<keyword evidence="2" id="KW-1185">Reference proteome</keyword>
<dbReference type="KEGG" id="glz:GLAREA_00766"/>
<dbReference type="RefSeq" id="XP_008083715.1">
    <property type="nucleotide sequence ID" value="XM_008085524.1"/>
</dbReference>
<proteinExistence type="predicted"/>
<name>S3DC73_GLAL2</name>
<dbReference type="OrthoDB" id="3437615at2759"/>
<dbReference type="InterPro" id="IPR013083">
    <property type="entry name" value="Znf_RING/FYVE/PHD"/>
</dbReference>
<protein>
    <submittedName>
        <fullName evidence="1">RING/U-box</fullName>
    </submittedName>
</protein>
<evidence type="ECO:0000313" key="1">
    <source>
        <dbReference type="EMBL" id="EPE29606.1"/>
    </source>
</evidence>
<organism evidence="1 2">
    <name type="scientific">Glarea lozoyensis (strain ATCC 20868 / MF5171)</name>
    <dbReference type="NCBI Taxonomy" id="1116229"/>
    <lineage>
        <taxon>Eukaryota</taxon>
        <taxon>Fungi</taxon>
        <taxon>Dikarya</taxon>
        <taxon>Ascomycota</taxon>
        <taxon>Pezizomycotina</taxon>
        <taxon>Leotiomycetes</taxon>
        <taxon>Helotiales</taxon>
        <taxon>Helotiaceae</taxon>
        <taxon>Glarea</taxon>
    </lineage>
</organism>
<dbReference type="EMBL" id="KE145367">
    <property type="protein sequence ID" value="EPE29606.1"/>
    <property type="molecule type" value="Genomic_DNA"/>
</dbReference>
<dbReference type="Gene3D" id="3.30.40.10">
    <property type="entry name" value="Zinc/RING finger domain, C3HC4 (zinc finger)"/>
    <property type="match status" value="1"/>
</dbReference>
<evidence type="ECO:0000313" key="2">
    <source>
        <dbReference type="Proteomes" id="UP000016922"/>
    </source>
</evidence>
<gene>
    <name evidence="1" type="ORF">GLAREA_00766</name>
</gene>
<dbReference type="Proteomes" id="UP000016922">
    <property type="component" value="Unassembled WGS sequence"/>
</dbReference>